<dbReference type="InterPro" id="IPR003789">
    <property type="entry name" value="Asn/Gln_tRNA_amidoTrase-B-like"/>
</dbReference>
<reference evidence="2 3" key="1">
    <citation type="submission" date="2017-06" db="EMBL/GenBank/DDBJ databases">
        <title>Ant-infecting Ophiocordyceps genomes reveal a high diversity of potential behavioral manipulation genes and a possible major role for enterotoxins.</title>
        <authorList>
            <person name="De Bekker C."/>
            <person name="Evans H.C."/>
            <person name="Brachmann A."/>
            <person name="Hughes D.P."/>
        </authorList>
    </citation>
    <scope>NUCLEOTIDE SEQUENCE [LARGE SCALE GENOMIC DNA]</scope>
    <source>
        <strain evidence="2 3">Map16</strain>
    </source>
</reference>
<keyword evidence="1" id="KW-0496">Mitochondrion</keyword>
<dbReference type="Pfam" id="PF09424">
    <property type="entry name" value="YqeY"/>
    <property type="match status" value="1"/>
</dbReference>
<accession>A0A2C5ZCZ3</accession>
<dbReference type="SUPFAM" id="SSF53335">
    <property type="entry name" value="S-adenosyl-L-methionine-dependent methyltransferases"/>
    <property type="match status" value="1"/>
</dbReference>
<comment type="similarity">
    <text evidence="1">Belongs to the AIM41 family.</text>
</comment>
<name>A0A2C5ZCZ3_9HYPO</name>
<dbReference type="PANTHER" id="PTHR28055">
    <property type="entry name" value="ALTERED INHERITANCE OF MITOCHONDRIA PROTEIN 41, MITOCHONDRIAL"/>
    <property type="match status" value="1"/>
</dbReference>
<comment type="subcellular location">
    <subcellularLocation>
        <location evidence="1">Mitochondrion</location>
    </subcellularLocation>
</comment>
<dbReference type="Gene3D" id="1.10.1510.10">
    <property type="entry name" value="Uncharacterised protein YqeY/AIM41 PF09424, N-terminal domain"/>
    <property type="match status" value="1"/>
</dbReference>
<dbReference type="SUPFAM" id="SSF89095">
    <property type="entry name" value="GatB/YqeY motif"/>
    <property type="match status" value="1"/>
</dbReference>
<dbReference type="InterPro" id="IPR042184">
    <property type="entry name" value="YqeY/Aim41_N"/>
</dbReference>
<dbReference type="PANTHER" id="PTHR28055:SF1">
    <property type="entry name" value="ALTERED INHERITANCE OF MITOCHONDRIA PROTEIN 41, MITOCHONDRIAL"/>
    <property type="match status" value="1"/>
</dbReference>
<keyword evidence="3" id="KW-1185">Reference proteome</keyword>
<evidence type="ECO:0000313" key="3">
    <source>
        <dbReference type="Proteomes" id="UP000226431"/>
    </source>
</evidence>
<dbReference type="GO" id="GO:0016884">
    <property type="term" value="F:carbon-nitrogen ligase activity, with glutamine as amido-N-donor"/>
    <property type="evidence" value="ECO:0007669"/>
    <property type="project" value="UniProtKB-UniRule"/>
</dbReference>
<sequence length="348" mass="38132">MIPADGPNNLEIQIDDLNRSQMVAGGINASRWPSYIQDMVRVLRPGGWCQMVEVYFNAQSDNGTLDQDHALSKWSREYLNTVHQHKDPRAAMHLASWMRNAGLTEVESRLLTLPMSAWPSEDRQQEIGALNSEVVAQLLHSLALYPLIQLRGMPPAEVQDLIERAKTEAGSRSLKAYFPLFSTGVSEASQPPPPPLLLKLKGELKTAMRAKDTPRLNILRAILAANTNASKTKTPITTDVQVVSLMRKLHATTAEAAAEARAADRQDLVEAEEKQMAILAEFIAGSGVETLGKAELNNLIQEAIDASRAAGTATKAIMGDVMKRLAGALEGKDVDRKEVRRIIEELTG</sequence>
<dbReference type="Gene3D" id="1.10.10.410">
    <property type="match status" value="1"/>
</dbReference>
<evidence type="ECO:0000256" key="1">
    <source>
        <dbReference type="RuleBase" id="RU365099"/>
    </source>
</evidence>
<organism evidence="2 3">
    <name type="scientific">Ophiocordyceps camponoti-rufipedis</name>
    <dbReference type="NCBI Taxonomy" id="2004952"/>
    <lineage>
        <taxon>Eukaryota</taxon>
        <taxon>Fungi</taxon>
        <taxon>Dikarya</taxon>
        <taxon>Ascomycota</taxon>
        <taxon>Pezizomycotina</taxon>
        <taxon>Sordariomycetes</taxon>
        <taxon>Hypocreomycetidae</taxon>
        <taxon>Hypocreales</taxon>
        <taxon>Ophiocordycipitaceae</taxon>
        <taxon>Ophiocordyceps</taxon>
    </lineage>
</organism>
<dbReference type="AlphaFoldDB" id="A0A2C5ZCZ3"/>
<dbReference type="InterPro" id="IPR023168">
    <property type="entry name" value="GatB_Yqey_C_2"/>
</dbReference>
<evidence type="ECO:0000313" key="2">
    <source>
        <dbReference type="EMBL" id="PHH77294.1"/>
    </source>
</evidence>
<dbReference type="InterPro" id="IPR029063">
    <property type="entry name" value="SAM-dependent_MTases_sf"/>
</dbReference>
<dbReference type="STRING" id="2004952.A0A2C5ZCZ3"/>
<dbReference type="GO" id="GO:0005739">
    <property type="term" value="C:mitochondrion"/>
    <property type="evidence" value="ECO:0007669"/>
    <property type="project" value="UniProtKB-SubCell"/>
</dbReference>
<dbReference type="Gene3D" id="3.40.50.150">
    <property type="entry name" value="Vaccinia Virus protein VP39"/>
    <property type="match status" value="1"/>
</dbReference>
<dbReference type="Proteomes" id="UP000226431">
    <property type="component" value="Unassembled WGS sequence"/>
</dbReference>
<dbReference type="InterPro" id="IPR019004">
    <property type="entry name" value="YqeY/Aim41"/>
</dbReference>
<comment type="caution">
    <text evidence="2">The sequence shown here is derived from an EMBL/GenBank/DDBJ whole genome shotgun (WGS) entry which is preliminary data.</text>
</comment>
<protein>
    <recommendedName>
        <fullName evidence="1">Altered inheritance of mitochondria protein 41</fullName>
    </recommendedName>
</protein>
<proteinExistence type="inferred from homology"/>
<dbReference type="OrthoDB" id="506498at2759"/>
<gene>
    <name evidence="1" type="primary">AIM41</name>
    <name evidence="2" type="ORF">CDD80_744</name>
</gene>
<dbReference type="EMBL" id="NJES01000125">
    <property type="protein sequence ID" value="PHH77294.1"/>
    <property type="molecule type" value="Genomic_DNA"/>
</dbReference>